<dbReference type="Proteomes" id="UP001220256">
    <property type="component" value="Unassembled WGS sequence"/>
</dbReference>
<gene>
    <name evidence="1" type="ORF">N7505_006753</name>
</gene>
<name>A0ABQ8WLS4_PENCH</name>
<evidence type="ECO:0000313" key="2">
    <source>
        <dbReference type="Proteomes" id="UP001220256"/>
    </source>
</evidence>
<keyword evidence="2" id="KW-1185">Reference proteome</keyword>
<dbReference type="EMBL" id="JAPVEB010000003">
    <property type="protein sequence ID" value="KAJ5270995.1"/>
    <property type="molecule type" value="Genomic_DNA"/>
</dbReference>
<reference evidence="1 2" key="1">
    <citation type="journal article" date="2023" name="IMA Fungus">
        <title>Comparative genomic study of the Penicillium genus elucidates a diverse pangenome and 15 lateral gene transfer events.</title>
        <authorList>
            <person name="Petersen C."/>
            <person name="Sorensen T."/>
            <person name="Nielsen M.R."/>
            <person name="Sondergaard T.E."/>
            <person name="Sorensen J.L."/>
            <person name="Fitzpatrick D.A."/>
            <person name="Frisvad J.C."/>
            <person name="Nielsen K.L."/>
        </authorList>
    </citation>
    <scope>NUCLEOTIDE SEQUENCE [LARGE SCALE GENOMIC DNA]</scope>
    <source>
        <strain evidence="1 2">IBT 3361</strain>
    </source>
</reference>
<protein>
    <submittedName>
        <fullName evidence="1">Uncharacterized protein</fullName>
    </submittedName>
</protein>
<accession>A0ABQ8WLS4</accession>
<evidence type="ECO:0000313" key="1">
    <source>
        <dbReference type="EMBL" id="KAJ5270995.1"/>
    </source>
</evidence>
<organism evidence="1 2">
    <name type="scientific">Penicillium chrysogenum</name>
    <name type="common">Penicillium notatum</name>
    <dbReference type="NCBI Taxonomy" id="5076"/>
    <lineage>
        <taxon>Eukaryota</taxon>
        <taxon>Fungi</taxon>
        <taxon>Dikarya</taxon>
        <taxon>Ascomycota</taxon>
        <taxon>Pezizomycotina</taxon>
        <taxon>Eurotiomycetes</taxon>
        <taxon>Eurotiomycetidae</taxon>
        <taxon>Eurotiales</taxon>
        <taxon>Aspergillaceae</taxon>
        <taxon>Penicillium</taxon>
        <taxon>Penicillium chrysogenum species complex</taxon>
    </lineage>
</organism>
<proteinExistence type="predicted"/>
<sequence length="64" mass="6872">MALLQLPRPPLATSLITPRLTVYTECAPRSSDKVDEPAAESILETPAGYVNEPAVETIHESPAL</sequence>
<comment type="caution">
    <text evidence="1">The sequence shown here is derived from an EMBL/GenBank/DDBJ whole genome shotgun (WGS) entry which is preliminary data.</text>
</comment>